<organism evidence="5">
    <name type="scientific">Haslea nusantara</name>
    <dbReference type="NCBI Taxonomy" id="2600302"/>
    <lineage>
        <taxon>Eukaryota</taxon>
        <taxon>Sar</taxon>
        <taxon>Stramenopiles</taxon>
        <taxon>Ochrophyta</taxon>
        <taxon>Bacillariophyta</taxon>
        <taxon>Bacillariophyceae</taxon>
        <taxon>Bacillariophycidae</taxon>
        <taxon>Naviculales</taxon>
        <taxon>Naviculaceae</taxon>
        <taxon>Haslea</taxon>
    </lineage>
</organism>
<dbReference type="InterPro" id="IPR036823">
    <property type="entry name" value="Ribosomal_uS7_dom_sf"/>
</dbReference>
<comment type="similarity">
    <text evidence="1">Belongs to the universal ribosomal protein uS7 family.</text>
</comment>
<evidence type="ECO:0000256" key="1">
    <source>
        <dbReference type="ARBA" id="ARBA00007151"/>
    </source>
</evidence>
<dbReference type="GO" id="GO:0005840">
    <property type="term" value="C:ribosome"/>
    <property type="evidence" value="ECO:0007669"/>
    <property type="project" value="UniProtKB-KW"/>
</dbReference>
<dbReference type="AlphaFoldDB" id="A0A5B8HA55"/>
<dbReference type="InterPro" id="IPR023798">
    <property type="entry name" value="Ribosomal_uS7_dom"/>
</dbReference>
<dbReference type="GO" id="GO:1990904">
    <property type="term" value="C:ribonucleoprotein complex"/>
    <property type="evidence" value="ECO:0007669"/>
    <property type="project" value="UniProtKB-KW"/>
</dbReference>
<dbReference type="EMBL" id="MH681882">
    <property type="protein sequence ID" value="QDX17603.1"/>
    <property type="molecule type" value="Genomic_DNA"/>
</dbReference>
<evidence type="ECO:0000256" key="2">
    <source>
        <dbReference type="ARBA" id="ARBA00022980"/>
    </source>
</evidence>
<keyword evidence="2 5" id="KW-0689">Ribosomal protein</keyword>
<protein>
    <submittedName>
        <fullName evidence="5">Ribosomal protein S7</fullName>
    </submittedName>
</protein>
<dbReference type="InterPro" id="IPR000235">
    <property type="entry name" value="Ribosomal_uS7"/>
</dbReference>
<evidence type="ECO:0000313" key="5">
    <source>
        <dbReference type="EMBL" id="QDX17603.1"/>
    </source>
</evidence>
<evidence type="ECO:0000256" key="3">
    <source>
        <dbReference type="ARBA" id="ARBA00023274"/>
    </source>
</evidence>
<reference evidence="5" key="1">
    <citation type="journal article" date="2019" name="Plant Ecol Evol">
        <title>Haslea nusantara (Bacillariophyceae), a new blue diatom from the Java Sea, Indonesia: morphology, biometry and molecular characterization.</title>
        <authorList>
            <person name="Prasetiya F.S."/>
            <person name="Gastineau R."/>
            <person name="Poulin M."/>
            <person name="Lemieux C."/>
            <person name="Turmel M."/>
            <person name="Syakti A.D."/>
            <person name="Hardivillier Y."/>
            <person name="Widowati I."/>
            <person name="Risjani Y."/>
            <person name="Iskandar I."/>
            <person name="Subroto T."/>
            <person name="Falaise C."/>
            <person name="Arsad S."/>
            <person name="Safitri I."/>
            <person name="Mouget J.-L."/>
            <person name="Leignel V."/>
        </authorList>
    </citation>
    <scope>NUCLEOTIDE SEQUENCE</scope>
</reference>
<dbReference type="PIRSF" id="PIRSF002122">
    <property type="entry name" value="RPS7p_RPS7a_RPS5e_RPS7o"/>
    <property type="match status" value="1"/>
</dbReference>
<dbReference type="Pfam" id="PF00177">
    <property type="entry name" value="Ribosomal_S7"/>
    <property type="match status" value="1"/>
</dbReference>
<dbReference type="GeneID" id="41663723"/>
<keyword evidence="5" id="KW-0496">Mitochondrion</keyword>
<gene>
    <name evidence="5" type="primary">rps7</name>
</gene>
<proteinExistence type="inferred from homology"/>
<feature type="domain" description="Small ribosomal subunit protein uS7" evidence="4">
    <location>
        <begin position="5"/>
        <end position="147"/>
    </location>
</feature>
<dbReference type="RefSeq" id="YP_009688001.1">
    <property type="nucleotide sequence ID" value="NC_044492.1"/>
</dbReference>
<dbReference type="SUPFAM" id="SSF47973">
    <property type="entry name" value="Ribosomal protein S7"/>
    <property type="match status" value="1"/>
</dbReference>
<evidence type="ECO:0000259" key="4">
    <source>
        <dbReference type="Pfam" id="PF00177"/>
    </source>
</evidence>
<sequence>MRFSTRLEKKLKYKIVNHFMVNGNKATCEKALGKSLKQIQKVSFKSHSEITKLAILNATPIFRIIELQQKRKKKRKKGAKNSKEIPAFLSQYNFRTSWALKLLLDGVKTRSKHLKFSDKLHQEIISTSQNVGASVSRKTEIQKQALKKKSYLKYYRW</sequence>
<keyword evidence="3" id="KW-0687">Ribonucleoprotein</keyword>
<dbReference type="Gene3D" id="1.10.455.10">
    <property type="entry name" value="Ribosomal protein S7 domain"/>
    <property type="match status" value="1"/>
</dbReference>
<accession>A0A5B8HA55</accession>
<name>A0A5B8HA55_9STRA</name>
<geneLocation type="mitochondrion" evidence="5"/>
<dbReference type="GO" id="GO:0006412">
    <property type="term" value="P:translation"/>
    <property type="evidence" value="ECO:0007669"/>
    <property type="project" value="InterPro"/>
</dbReference>